<organism evidence="7 8">
    <name type="scientific">Sporichthya brevicatena</name>
    <dbReference type="NCBI Taxonomy" id="171442"/>
    <lineage>
        <taxon>Bacteria</taxon>
        <taxon>Bacillati</taxon>
        <taxon>Actinomycetota</taxon>
        <taxon>Actinomycetes</taxon>
        <taxon>Sporichthyales</taxon>
        <taxon>Sporichthyaceae</taxon>
        <taxon>Sporichthya</taxon>
    </lineage>
</organism>
<dbReference type="EMBL" id="BAAAHE010000025">
    <property type="protein sequence ID" value="GAA0625336.1"/>
    <property type="molecule type" value="Genomic_DNA"/>
</dbReference>
<dbReference type="InterPro" id="IPR029014">
    <property type="entry name" value="NiFe-Hase_large"/>
</dbReference>
<evidence type="ECO:0000256" key="1">
    <source>
        <dbReference type="ARBA" id="ARBA00004202"/>
    </source>
</evidence>
<dbReference type="Pfam" id="PF00346">
    <property type="entry name" value="Complex1_49kDa"/>
    <property type="match status" value="1"/>
</dbReference>
<dbReference type="SUPFAM" id="SSF56762">
    <property type="entry name" value="HydB/Nqo4-like"/>
    <property type="match status" value="1"/>
</dbReference>
<proteinExistence type="predicted"/>
<name>A0ABN1H0E2_9ACTN</name>
<comment type="subcellular location">
    <subcellularLocation>
        <location evidence="1">Cell membrane</location>
        <topology evidence="1">Peripheral membrane protein</topology>
    </subcellularLocation>
</comment>
<dbReference type="RefSeq" id="WP_425566163.1">
    <property type="nucleotide sequence ID" value="NZ_BAAAHE010000025.1"/>
</dbReference>
<dbReference type="PROSITE" id="PS00542">
    <property type="entry name" value="COMPLEX1_30K"/>
    <property type="match status" value="1"/>
</dbReference>
<dbReference type="Pfam" id="PF00329">
    <property type="entry name" value="Complex1_30kDa"/>
    <property type="match status" value="1"/>
</dbReference>
<dbReference type="PANTHER" id="PTHR43485:SF1">
    <property type="entry name" value="FORMATE HYDROGENLYASE SUBUNIT 5-RELATED"/>
    <property type="match status" value="1"/>
</dbReference>
<dbReference type="InterPro" id="IPR037232">
    <property type="entry name" value="NADH_quin_OxRdtase_su_C/D-like"/>
</dbReference>
<gene>
    <name evidence="7" type="ORF">GCM10009547_30780</name>
</gene>
<dbReference type="PANTHER" id="PTHR43485">
    <property type="entry name" value="HYDROGENASE-4 COMPONENT G"/>
    <property type="match status" value="1"/>
</dbReference>
<evidence type="ECO:0000259" key="5">
    <source>
        <dbReference type="Pfam" id="PF00329"/>
    </source>
</evidence>
<dbReference type="Pfam" id="PF00374">
    <property type="entry name" value="NiFeSe_Hases"/>
    <property type="match status" value="1"/>
</dbReference>
<comment type="caution">
    <text evidence="7">The sequence shown here is derived from an EMBL/GenBank/DDBJ whole genome shotgun (WGS) entry which is preliminary data.</text>
</comment>
<dbReference type="SUPFAM" id="SSF143243">
    <property type="entry name" value="Nqo5-like"/>
    <property type="match status" value="1"/>
</dbReference>
<evidence type="ECO:0000256" key="4">
    <source>
        <dbReference type="ARBA" id="ARBA00023027"/>
    </source>
</evidence>
<feature type="domain" description="NADH:ubiquinone oxidoreductase 30kDa subunit" evidence="5">
    <location>
        <begin position="24"/>
        <end position="128"/>
    </location>
</feature>
<keyword evidence="2" id="KW-0813">Transport</keyword>
<protein>
    <submittedName>
        <fullName evidence="7">NADH-quinone oxidoreductase subunit C</fullName>
    </submittedName>
</protein>
<reference evidence="7 8" key="1">
    <citation type="journal article" date="2019" name="Int. J. Syst. Evol. Microbiol.">
        <title>The Global Catalogue of Microorganisms (GCM) 10K type strain sequencing project: providing services to taxonomists for standard genome sequencing and annotation.</title>
        <authorList>
            <consortium name="The Broad Institute Genomics Platform"/>
            <consortium name="The Broad Institute Genome Sequencing Center for Infectious Disease"/>
            <person name="Wu L."/>
            <person name="Ma J."/>
        </authorList>
    </citation>
    <scope>NUCLEOTIDE SEQUENCE [LARGE SCALE GENOMIC DNA]</scope>
    <source>
        <strain evidence="7 8">JCM 10671</strain>
    </source>
</reference>
<evidence type="ECO:0000259" key="6">
    <source>
        <dbReference type="Pfam" id="PF00346"/>
    </source>
</evidence>
<evidence type="ECO:0000313" key="7">
    <source>
        <dbReference type="EMBL" id="GAA0625336.1"/>
    </source>
</evidence>
<dbReference type="Gene3D" id="3.30.460.80">
    <property type="entry name" value="NADH:ubiquinone oxidoreductase, 30kDa subunit"/>
    <property type="match status" value="1"/>
</dbReference>
<dbReference type="InterPro" id="IPR001268">
    <property type="entry name" value="NADH_UbQ_OxRdtase_30kDa_su"/>
</dbReference>
<dbReference type="InterPro" id="IPR020396">
    <property type="entry name" value="NADH_UbQ_OxRdtase_CS"/>
</dbReference>
<dbReference type="InterPro" id="IPR052197">
    <property type="entry name" value="ComplexI_49kDa-like"/>
</dbReference>
<dbReference type="InterPro" id="IPR001135">
    <property type="entry name" value="NADH_Q_OxRdtase_suD"/>
</dbReference>
<sequence>MTDHLEYLPPPERRREVVTASELTGVVSELLSAGFRLALVAAHEEPDAFRVVHLFTAGAPDRRVEVTLFTDRSSPSVPTLAGVSFQAGRFEREMRDLYGIVPVGHPLGRRMIRHDHWPQGWYPMRSDAGSPPEFPPADDEFPFLRIEGPGVYEIPVGPVHAGLIEPGHFRFSVVGETILRLKARLWFVHKGIEKLAEGRRPLDALPLAERVSGDTAVGHALAFCLAVEDAYGIRVPAEVAAVRAALLELERIHNHVADIGALCNDVGYGLAQSHAQRVREQFLRLNKEVTGHRLLRSGVEPGGARLLGVPDLDRIVSLSADIAETAQIALNNSIVRDRFTGTAVLSAEQARELGALGYVARASGVDIDARRDHPFHPATVDLPSAVRPDGDVLARFGVRTTEIATSTDLLRELVPTLHTDPEGSALPTGIGIPLSGIGLVEGWRGTIAHRVEIDGDGRLTRWKVVDPSFLTWPALPMALADTIVPDFPLVNKSFNLSYAGNDL</sequence>
<feature type="domain" description="NADH-quinone oxidoreductase subunit D" evidence="6">
    <location>
        <begin position="273"/>
        <end position="421"/>
    </location>
</feature>
<evidence type="ECO:0000256" key="2">
    <source>
        <dbReference type="ARBA" id="ARBA00022448"/>
    </source>
</evidence>
<keyword evidence="8" id="KW-1185">Reference proteome</keyword>
<dbReference type="Proteomes" id="UP001500957">
    <property type="component" value="Unassembled WGS sequence"/>
</dbReference>
<accession>A0ABN1H0E2</accession>
<evidence type="ECO:0000313" key="8">
    <source>
        <dbReference type="Proteomes" id="UP001500957"/>
    </source>
</evidence>
<evidence type="ECO:0000256" key="3">
    <source>
        <dbReference type="ARBA" id="ARBA00023002"/>
    </source>
</evidence>
<keyword evidence="4" id="KW-0520">NAD</keyword>
<dbReference type="Gene3D" id="1.10.645.10">
    <property type="entry name" value="Cytochrome-c3 Hydrogenase, chain B"/>
    <property type="match status" value="1"/>
</dbReference>
<dbReference type="InterPro" id="IPR001501">
    <property type="entry name" value="Ni-dep_hyd_lsu"/>
</dbReference>
<keyword evidence="3" id="KW-0560">Oxidoreductase</keyword>